<sequence length="102" mass="11758">MQPVPTAEMGSTTTSPLVLLSWVKDSVKPIFIKLPPRSQPVYTQSPSLPDAFFHSRLFLWMSYHMRVFRLLCMQPECHGLGRKPTACGLYKTIQRVWDFSGW</sequence>
<reference evidence="2" key="1">
    <citation type="submission" date="2023-03" db="EMBL/GenBank/DDBJ databases">
        <title>Electrophorus voltai genome.</title>
        <authorList>
            <person name="Bian C."/>
        </authorList>
    </citation>
    <scope>NUCLEOTIDE SEQUENCE</scope>
    <source>
        <strain evidence="2">CB-2022</strain>
        <tissue evidence="2">Muscle</tissue>
    </source>
</reference>
<evidence type="ECO:0000259" key="1">
    <source>
        <dbReference type="Pfam" id="PF20499"/>
    </source>
</evidence>
<dbReference type="AlphaFoldDB" id="A0AAD9E433"/>
<proteinExistence type="predicted"/>
<dbReference type="PANTHER" id="PTHR24401:SF29">
    <property type="entry name" value="SI:CH211-243P7.3-RELATED"/>
    <property type="match status" value="1"/>
</dbReference>
<evidence type="ECO:0000313" key="3">
    <source>
        <dbReference type="Proteomes" id="UP001239994"/>
    </source>
</evidence>
<dbReference type="Pfam" id="PF20499">
    <property type="entry name" value="DUF6729"/>
    <property type="match status" value="1"/>
</dbReference>
<organism evidence="2 3">
    <name type="scientific">Electrophorus voltai</name>
    <dbReference type="NCBI Taxonomy" id="2609070"/>
    <lineage>
        <taxon>Eukaryota</taxon>
        <taxon>Metazoa</taxon>
        <taxon>Chordata</taxon>
        <taxon>Craniata</taxon>
        <taxon>Vertebrata</taxon>
        <taxon>Euteleostomi</taxon>
        <taxon>Actinopterygii</taxon>
        <taxon>Neopterygii</taxon>
        <taxon>Teleostei</taxon>
        <taxon>Ostariophysi</taxon>
        <taxon>Gymnotiformes</taxon>
        <taxon>Gymnotoidei</taxon>
        <taxon>Gymnotidae</taxon>
        <taxon>Electrophorus</taxon>
    </lineage>
</organism>
<dbReference type="InterPro" id="IPR046616">
    <property type="entry name" value="DUF6729"/>
</dbReference>
<dbReference type="Proteomes" id="UP001239994">
    <property type="component" value="Unassembled WGS sequence"/>
</dbReference>
<accession>A0AAD9E433</accession>
<feature type="domain" description="DUF6729" evidence="1">
    <location>
        <begin position="35"/>
        <end position="102"/>
    </location>
</feature>
<gene>
    <name evidence="2" type="ORF">P4O66_021081</name>
</gene>
<dbReference type="PANTHER" id="PTHR24401">
    <property type="entry name" value="SI:CH211-243P7.3-RELATED"/>
    <property type="match status" value="1"/>
</dbReference>
<dbReference type="EMBL" id="JAROKS010000005">
    <property type="protein sequence ID" value="KAK1803674.1"/>
    <property type="molecule type" value="Genomic_DNA"/>
</dbReference>
<comment type="caution">
    <text evidence="2">The sequence shown here is derived from an EMBL/GenBank/DDBJ whole genome shotgun (WGS) entry which is preliminary data.</text>
</comment>
<evidence type="ECO:0000313" key="2">
    <source>
        <dbReference type="EMBL" id="KAK1803674.1"/>
    </source>
</evidence>
<keyword evidence="3" id="KW-1185">Reference proteome</keyword>
<name>A0AAD9E433_9TELE</name>
<protein>
    <recommendedName>
        <fullName evidence="1">DUF6729 domain-containing protein</fullName>
    </recommendedName>
</protein>